<dbReference type="InterPro" id="IPR018326">
    <property type="entry name" value="Rad4_beta-hairpin_dom1"/>
</dbReference>
<feature type="compositionally biased region" description="Basic and acidic residues" evidence="8">
    <location>
        <begin position="294"/>
        <end position="309"/>
    </location>
</feature>
<feature type="compositionally biased region" description="Polar residues" evidence="8">
    <location>
        <begin position="250"/>
        <end position="259"/>
    </location>
</feature>
<reference evidence="12" key="1">
    <citation type="submission" date="2020-05" db="UniProtKB">
        <authorList>
            <consortium name="EnsemblMetazoa"/>
        </authorList>
    </citation>
    <scope>IDENTIFICATION</scope>
    <source>
        <strain evidence="12">Aabys</strain>
    </source>
</reference>
<dbReference type="PANTHER" id="PTHR12135">
    <property type="entry name" value="DNA REPAIR PROTEIN XP-C / RAD4"/>
    <property type="match status" value="1"/>
</dbReference>
<evidence type="ECO:0000313" key="12">
    <source>
        <dbReference type="EnsemblMetazoa" id="MDOA010989-PA"/>
    </source>
</evidence>
<dbReference type="SMART" id="SM01030">
    <property type="entry name" value="BHD_1"/>
    <property type="match status" value="1"/>
</dbReference>
<dbReference type="SMART" id="SM01031">
    <property type="entry name" value="BHD_2"/>
    <property type="match status" value="1"/>
</dbReference>
<keyword evidence="5" id="KW-0238">DNA-binding</keyword>
<dbReference type="EnsemblMetazoa" id="MDOA010989-RA">
    <property type="protein sequence ID" value="MDOA010989-PA"/>
    <property type="gene ID" value="MDOA010989"/>
</dbReference>
<comment type="similarity">
    <text evidence="2">Belongs to the XPC family.</text>
</comment>
<feature type="compositionally biased region" description="Basic and acidic residues" evidence="8">
    <location>
        <begin position="661"/>
        <end position="670"/>
    </location>
</feature>
<dbReference type="OrthoDB" id="300780at2759"/>
<evidence type="ECO:0000256" key="2">
    <source>
        <dbReference type="ARBA" id="ARBA00009525"/>
    </source>
</evidence>
<feature type="compositionally biased region" description="Polar residues" evidence="8">
    <location>
        <begin position="635"/>
        <end position="645"/>
    </location>
</feature>
<evidence type="ECO:0000259" key="9">
    <source>
        <dbReference type="SMART" id="SM01030"/>
    </source>
</evidence>
<keyword evidence="4" id="KW-0227">DNA damage</keyword>
<dbReference type="RefSeq" id="XP_058982453.1">
    <property type="nucleotide sequence ID" value="XM_059126470.1"/>
</dbReference>
<name>A0A1I8N2Z4_MUSDO</name>
<feature type="compositionally biased region" description="Basic residues" evidence="8">
    <location>
        <begin position="961"/>
        <end position="974"/>
    </location>
</feature>
<feature type="compositionally biased region" description="Polar residues" evidence="8">
    <location>
        <begin position="98"/>
        <end position="125"/>
    </location>
</feature>
<evidence type="ECO:0000313" key="14">
    <source>
        <dbReference type="RefSeq" id="XP_058982453.1"/>
    </source>
</evidence>
<dbReference type="InterPro" id="IPR018328">
    <property type="entry name" value="Rad4_beta-hairpin_dom3"/>
</dbReference>
<feature type="compositionally biased region" description="Basic residues" evidence="8">
    <location>
        <begin position="311"/>
        <end position="324"/>
    </location>
</feature>
<feature type="compositionally biased region" description="Basic and acidic residues" evidence="8">
    <location>
        <begin position="204"/>
        <end position="213"/>
    </location>
</feature>
<reference evidence="14" key="2">
    <citation type="submission" date="2025-05" db="UniProtKB">
        <authorList>
            <consortium name="RefSeq"/>
        </authorList>
    </citation>
    <scope>IDENTIFICATION</scope>
    <source>
        <strain evidence="14">Aabys</strain>
        <tissue evidence="14">Whole body</tissue>
    </source>
</reference>
<dbReference type="FunFam" id="3.30.70.2460:FF:000001">
    <property type="entry name" value="DNA repair protein Rad4 family"/>
    <property type="match status" value="1"/>
</dbReference>
<dbReference type="eggNOG" id="KOG2179">
    <property type="taxonomic scope" value="Eukaryota"/>
</dbReference>
<dbReference type="InterPro" id="IPR038765">
    <property type="entry name" value="Papain-like_cys_pep_sf"/>
</dbReference>
<dbReference type="InterPro" id="IPR018026">
    <property type="entry name" value="DNA_repair_Rad4-like"/>
</dbReference>
<feature type="region of interest" description="Disordered" evidence="8">
    <location>
        <begin position="236"/>
        <end position="363"/>
    </location>
</feature>
<dbReference type="GO" id="GO:0006298">
    <property type="term" value="P:mismatch repair"/>
    <property type="evidence" value="ECO:0007669"/>
    <property type="project" value="TreeGrafter"/>
</dbReference>
<dbReference type="PANTHER" id="PTHR12135:SF0">
    <property type="entry name" value="DNA REPAIR PROTEIN COMPLEMENTING XP-C CELLS"/>
    <property type="match status" value="1"/>
</dbReference>
<feature type="domain" description="Rad4 beta-hairpin" evidence="11">
    <location>
        <begin position="1240"/>
        <end position="1314"/>
    </location>
</feature>
<feature type="compositionally biased region" description="Basic residues" evidence="8">
    <location>
        <begin position="787"/>
        <end position="799"/>
    </location>
</feature>
<evidence type="ECO:0000256" key="6">
    <source>
        <dbReference type="ARBA" id="ARBA00023204"/>
    </source>
</evidence>
<keyword evidence="13" id="KW-1185">Reference proteome</keyword>
<dbReference type="InterPro" id="IPR036985">
    <property type="entry name" value="Transglutaminase-like_sf"/>
</dbReference>
<dbReference type="GO" id="GO:0006289">
    <property type="term" value="P:nucleotide-excision repair"/>
    <property type="evidence" value="ECO:0007669"/>
    <property type="project" value="InterPro"/>
</dbReference>
<protein>
    <submittedName>
        <fullName evidence="14">DNA repair protein complementing XP-C cells homolog</fullName>
    </submittedName>
</protein>
<feature type="compositionally biased region" description="Basic and acidic residues" evidence="8">
    <location>
        <begin position="584"/>
        <end position="622"/>
    </location>
</feature>
<feature type="compositionally biased region" description="Polar residues" evidence="8">
    <location>
        <begin position="916"/>
        <end position="926"/>
    </location>
</feature>
<dbReference type="Gene3D" id="3.90.260.10">
    <property type="entry name" value="Transglutaminase-like"/>
    <property type="match status" value="2"/>
</dbReference>
<dbReference type="GO" id="GO:0071942">
    <property type="term" value="C:XPC complex"/>
    <property type="evidence" value="ECO:0007669"/>
    <property type="project" value="TreeGrafter"/>
</dbReference>
<dbReference type="Pfam" id="PF10404">
    <property type="entry name" value="BHD_2"/>
    <property type="match status" value="1"/>
</dbReference>
<feature type="region of interest" description="Disordered" evidence="8">
    <location>
        <begin position="833"/>
        <end position="865"/>
    </location>
</feature>
<dbReference type="InterPro" id="IPR018325">
    <property type="entry name" value="Rad4/PNGase_transGLS-fold"/>
</dbReference>
<feature type="compositionally biased region" description="Basic and acidic residues" evidence="8">
    <location>
        <begin position="17"/>
        <end position="29"/>
    </location>
</feature>
<feature type="compositionally biased region" description="Acidic residues" evidence="8">
    <location>
        <begin position="30"/>
        <end position="40"/>
    </location>
</feature>
<dbReference type="Pfam" id="PF10403">
    <property type="entry name" value="BHD_1"/>
    <property type="match status" value="1"/>
</dbReference>
<dbReference type="SUPFAM" id="SSF54001">
    <property type="entry name" value="Cysteine proteinases"/>
    <property type="match status" value="1"/>
</dbReference>
<dbReference type="InterPro" id="IPR018327">
    <property type="entry name" value="BHD_2"/>
</dbReference>
<feature type="compositionally biased region" description="Basic and acidic residues" evidence="8">
    <location>
        <begin position="544"/>
        <end position="565"/>
    </location>
</feature>
<accession>A0A1I8N2Z4</accession>
<feature type="region of interest" description="Disordered" evidence="8">
    <location>
        <begin position="168"/>
        <end position="213"/>
    </location>
</feature>
<dbReference type="SMART" id="SM01032">
    <property type="entry name" value="BHD_3"/>
    <property type="match status" value="1"/>
</dbReference>
<dbReference type="Gene3D" id="2.20.20.110">
    <property type="entry name" value="Rad4, beta-hairpin domain BHD1"/>
    <property type="match status" value="1"/>
</dbReference>
<comment type="subcellular location">
    <subcellularLocation>
        <location evidence="1">Nucleus</location>
    </subcellularLocation>
</comment>
<evidence type="ECO:0000256" key="5">
    <source>
        <dbReference type="ARBA" id="ARBA00023125"/>
    </source>
</evidence>
<feature type="compositionally biased region" description="Basic and acidic residues" evidence="8">
    <location>
        <begin position="720"/>
        <end position="732"/>
    </location>
</feature>
<feature type="compositionally biased region" description="Low complexity" evidence="8">
    <location>
        <begin position="700"/>
        <end position="710"/>
    </location>
</feature>
<dbReference type="VEuPathDB" id="VectorBase:MDOMA2_016099"/>
<feature type="region of interest" description="Disordered" evidence="8">
    <location>
        <begin position="1"/>
        <end position="152"/>
    </location>
</feature>
<dbReference type="FunFam" id="2.20.20.110:FF:000001">
    <property type="entry name" value="DNA repair protein complementing XP-C cells"/>
    <property type="match status" value="1"/>
</dbReference>
<evidence type="ECO:0000256" key="8">
    <source>
        <dbReference type="SAM" id="MobiDB-lite"/>
    </source>
</evidence>
<evidence type="ECO:0000259" key="10">
    <source>
        <dbReference type="SMART" id="SM01031"/>
    </source>
</evidence>
<dbReference type="InterPro" id="IPR042488">
    <property type="entry name" value="Rad4_BHD3_sf"/>
</dbReference>
<dbReference type="Pfam" id="PF10405">
    <property type="entry name" value="BHD_3"/>
    <property type="match status" value="1"/>
</dbReference>
<feature type="compositionally biased region" description="Polar residues" evidence="8">
    <location>
        <begin position="932"/>
        <end position="941"/>
    </location>
</feature>
<evidence type="ECO:0000259" key="11">
    <source>
        <dbReference type="SMART" id="SM01032"/>
    </source>
</evidence>
<gene>
    <name evidence="12" type="primary">101890171</name>
    <name evidence="14" type="synonym">LOC131800501</name>
</gene>
<evidence type="ECO:0000256" key="4">
    <source>
        <dbReference type="ARBA" id="ARBA00022763"/>
    </source>
</evidence>
<dbReference type="RefSeq" id="XP_005192053.2">
    <property type="nucleotide sequence ID" value="XM_005191996.4"/>
</dbReference>
<dbReference type="GO" id="GO:0003684">
    <property type="term" value="F:damaged DNA binding"/>
    <property type="evidence" value="ECO:0007669"/>
    <property type="project" value="InterPro"/>
</dbReference>
<feature type="compositionally biased region" description="Acidic residues" evidence="8">
    <location>
        <begin position="280"/>
        <end position="293"/>
    </location>
</feature>
<dbReference type="Proteomes" id="UP001652621">
    <property type="component" value="Unplaced"/>
</dbReference>
<keyword evidence="6" id="KW-0234">DNA repair</keyword>
<dbReference type="Gene3D" id="3.30.70.2460">
    <property type="entry name" value="Rad4, beta-hairpin domain BHD3"/>
    <property type="match status" value="1"/>
</dbReference>
<dbReference type="InterPro" id="IPR004583">
    <property type="entry name" value="DNA_repair_Rad4"/>
</dbReference>
<evidence type="ECO:0000256" key="1">
    <source>
        <dbReference type="ARBA" id="ARBA00004123"/>
    </source>
</evidence>
<evidence type="ECO:0000256" key="7">
    <source>
        <dbReference type="ARBA" id="ARBA00023242"/>
    </source>
</evidence>
<keyword evidence="7" id="KW-0539">Nucleus</keyword>
<feature type="compositionally biased region" description="Low complexity" evidence="8">
    <location>
        <begin position="41"/>
        <end position="50"/>
    </location>
</feature>
<feature type="region of interest" description="Disordered" evidence="8">
    <location>
        <begin position="544"/>
        <end position="819"/>
    </location>
</feature>
<feature type="domain" description="Rad4 beta-hairpin" evidence="10">
    <location>
        <begin position="1177"/>
        <end position="1233"/>
    </location>
</feature>
<feature type="compositionally biased region" description="Low complexity" evidence="8">
    <location>
        <begin position="834"/>
        <end position="848"/>
    </location>
</feature>
<sequence>MSDEEESMSEGFSASEDEWKPSKETRGGESSDDDDSDFEESSPIAAISASSGGGGRKRGEREPKARSAAKQGTSKKRPGLSLRAKLYNKYRPLPKTCSPPSSEGKNSPSASTSRTNSKNAKTPNESSRKQRNDNEDDGSSSDGSIDNYLVDPNQIDIESSFFNVNQANESKTSVSPVPNFDCNAGLGNLSDSESDGDENNDSGNFHKTEDTKAFDFSDLLQNANSLERVKESLAKHAAEEAAAKKAGTPSKKSLGSQIDSMDVYSLLALGEKQHRSHNDGEDEEDDDDEEEEDVKTKGGRDRHSKEPLKLSKTKSTRVKRHTKTRPASTVVAAGDTDDSDFEEVAESSEYADTSTTASSDISHSGNLEIHIELPGRQRDKKTRTQQDLEMALKRKFNRDMKERQLLMHKASLLCHFGRTYRYNRLLNDTILMQKSLKLLPSKNAYPPERGTEIKYYQSLVTWFKSTITLNSQNLYPDKKSAKKKAMAHRQLLKQIEKKQACCKQDYIFIFIILLRGMGLQCRLINNMQPLSLKPQQSDLLSLKLKKEDDKGESKGAPIKKGESVESTKASKHLEKPSTSSKVKSVKEEPAKKANKRHDSNEKPSRSKTKEDTIKEKTEDTKIQLKPMTSQEEKATSSIKTSSNLKKSNDKPKLNKLGVSKDTTKVEKKDINGQLNISADTHTGNMTSISKIGDASKAKSSKSLPKPLSSDKISKPTPMSDTEKPPDVQSERKPRTRKPSRSENTANKKTDVSKERPTKLKSEIAIKHEDNTSKTDELENSQKENSPKPKKTNLARLKRNKAADDPNKPPKKKLVIESGKPLVPTIVVKGKEIVTATTTEDPPTTSTRTRVTRSRSKSPQIHISTDFLQTKQYKEKFPRIIQQNTNVKKQQTRGKSPSEKVKISTNFLSNIDKKATNQRVLRSSQKPNESETAETNTVSLQIPQLDGAHDDNTQAHDPGKTKSTRKKKVAPKTHGKHDSDEDFEPSPIKKPKLAPTIAKRDRRVLSTDEENSPDKQRKPTAGDMWVEVWCDVEERWICLDLFKGKIHCIDLIRKSASSNMAYVFAFQNDLSIKDVTARYNPQWTNVVRKSRVEKAWLDTALHKYHGHRTKRDIKEDQELRRIHEEKPLPTSISDYKNHPFYALERHLLKFEAIYPPTAPTLGFIRGEAVYSRDCVHTLHSRDIWLKQARVVKLGEKPYKIVKARPKWDRITQTVIKDQPLEIFGYWQTEEYDPPTAENGIVPRNAYGNVELFKPTMLPKKCVHIRLPGLNRVCKKLGIDCANAVVGFDFHQGACHPTYDGFVVCEEFQDQVTAAWYQEQEEQERKEQEKYEARVYGNWKKLIRGLLIRERLKLKYDF</sequence>
<dbReference type="NCBIfam" id="TIGR00605">
    <property type="entry name" value="rad4"/>
    <property type="match status" value="1"/>
</dbReference>
<keyword evidence="3" id="KW-0597">Phosphoprotein</keyword>
<dbReference type="GO" id="GO:0003697">
    <property type="term" value="F:single-stranded DNA binding"/>
    <property type="evidence" value="ECO:0007669"/>
    <property type="project" value="TreeGrafter"/>
</dbReference>
<dbReference type="KEGG" id="mde:101890171"/>
<dbReference type="STRING" id="7370.A0A1I8N2Z4"/>
<feature type="domain" description="Rad4 beta-hairpin" evidence="9">
    <location>
        <begin position="1123"/>
        <end position="1175"/>
    </location>
</feature>
<feature type="compositionally biased region" description="Polar residues" evidence="8">
    <location>
        <begin position="672"/>
        <end position="686"/>
    </location>
</feature>
<feature type="region of interest" description="Disordered" evidence="8">
    <location>
        <begin position="879"/>
        <end position="1019"/>
    </location>
</feature>
<proteinExistence type="inferred from homology"/>
<evidence type="ECO:0000256" key="3">
    <source>
        <dbReference type="ARBA" id="ARBA00022553"/>
    </source>
</evidence>
<dbReference type="VEuPathDB" id="VectorBase:MDOA010989"/>
<feature type="compositionally biased region" description="Basic and acidic residues" evidence="8">
    <location>
        <begin position="946"/>
        <end position="959"/>
    </location>
</feature>
<feature type="compositionally biased region" description="Acidic residues" evidence="8">
    <location>
        <begin position="335"/>
        <end position="346"/>
    </location>
</feature>
<feature type="compositionally biased region" description="Basic and acidic residues" evidence="8">
    <location>
        <begin position="745"/>
        <end position="786"/>
    </location>
</feature>
<dbReference type="GO" id="GO:0000111">
    <property type="term" value="C:nucleotide-excision repair factor 2 complex"/>
    <property type="evidence" value="ECO:0007669"/>
    <property type="project" value="TreeGrafter"/>
</dbReference>
<evidence type="ECO:0000313" key="13">
    <source>
        <dbReference type="Proteomes" id="UP001652621"/>
    </source>
</evidence>
<dbReference type="Pfam" id="PF03835">
    <property type="entry name" value="Rad4"/>
    <property type="match status" value="1"/>
</dbReference>
<dbReference type="GO" id="GO:0005737">
    <property type="term" value="C:cytoplasm"/>
    <property type="evidence" value="ECO:0007669"/>
    <property type="project" value="TreeGrafter"/>
</dbReference>
<feature type="compositionally biased region" description="Polar residues" evidence="8">
    <location>
        <begin position="880"/>
        <end position="894"/>
    </location>
</feature>
<feature type="compositionally biased region" description="Low complexity" evidence="8">
    <location>
        <begin position="347"/>
        <end position="363"/>
    </location>
</feature>
<organism evidence="12">
    <name type="scientific">Musca domestica</name>
    <name type="common">House fly</name>
    <dbReference type="NCBI Taxonomy" id="7370"/>
    <lineage>
        <taxon>Eukaryota</taxon>
        <taxon>Metazoa</taxon>
        <taxon>Ecdysozoa</taxon>
        <taxon>Arthropoda</taxon>
        <taxon>Hexapoda</taxon>
        <taxon>Insecta</taxon>
        <taxon>Pterygota</taxon>
        <taxon>Neoptera</taxon>
        <taxon>Endopterygota</taxon>
        <taxon>Diptera</taxon>
        <taxon>Brachycera</taxon>
        <taxon>Muscomorpha</taxon>
        <taxon>Muscoidea</taxon>
        <taxon>Muscidae</taxon>
        <taxon>Musca</taxon>
    </lineage>
</organism>